<accession>A0A8B6FSD3</accession>
<keyword evidence="1" id="KW-0479">Metal-binding</keyword>
<feature type="compositionally biased region" description="Low complexity" evidence="2">
    <location>
        <begin position="38"/>
        <end position="47"/>
    </location>
</feature>
<dbReference type="PROSITE" id="PS50157">
    <property type="entry name" value="ZINC_FINGER_C2H2_2"/>
    <property type="match status" value="1"/>
</dbReference>
<dbReference type="InterPro" id="IPR013087">
    <property type="entry name" value="Znf_C2H2_type"/>
</dbReference>
<dbReference type="EMBL" id="UYJE01007220">
    <property type="protein sequence ID" value="VDI52818.1"/>
    <property type="molecule type" value="Genomic_DNA"/>
</dbReference>
<dbReference type="Proteomes" id="UP000596742">
    <property type="component" value="Unassembled WGS sequence"/>
</dbReference>
<feature type="region of interest" description="Disordered" evidence="2">
    <location>
        <begin position="25"/>
        <end position="54"/>
    </location>
</feature>
<keyword evidence="5" id="KW-1185">Reference proteome</keyword>
<reference evidence="4" key="1">
    <citation type="submission" date="2018-11" db="EMBL/GenBank/DDBJ databases">
        <authorList>
            <person name="Alioto T."/>
            <person name="Alioto T."/>
        </authorList>
    </citation>
    <scope>NUCLEOTIDE SEQUENCE</scope>
</reference>
<evidence type="ECO:0000259" key="3">
    <source>
        <dbReference type="PROSITE" id="PS50157"/>
    </source>
</evidence>
<evidence type="ECO:0000256" key="2">
    <source>
        <dbReference type="SAM" id="MobiDB-lite"/>
    </source>
</evidence>
<gene>
    <name evidence="4" type="ORF">MGAL_10B003120</name>
</gene>
<keyword evidence="1" id="KW-0862">Zinc</keyword>
<evidence type="ECO:0000313" key="5">
    <source>
        <dbReference type="Proteomes" id="UP000596742"/>
    </source>
</evidence>
<feature type="domain" description="C2H2-type" evidence="3">
    <location>
        <begin position="2"/>
        <end position="30"/>
    </location>
</feature>
<feature type="compositionally biased region" description="Acidic residues" evidence="2">
    <location>
        <begin position="127"/>
        <end position="140"/>
    </location>
</feature>
<name>A0A8B6FSD3_MYTGA</name>
<evidence type="ECO:0000256" key="1">
    <source>
        <dbReference type="PROSITE-ProRule" id="PRU00042"/>
    </source>
</evidence>
<comment type="caution">
    <text evidence="4">The sequence shown here is derived from an EMBL/GenBank/DDBJ whole genome shotgun (WGS) entry which is preliminary data.</text>
</comment>
<evidence type="ECO:0000313" key="4">
    <source>
        <dbReference type="EMBL" id="VDI52818.1"/>
    </source>
</evidence>
<organism evidence="4 5">
    <name type="scientific">Mytilus galloprovincialis</name>
    <name type="common">Mediterranean mussel</name>
    <dbReference type="NCBI Taxonomy" id="29158"/>
    <lineage>
        <taxon>Eukaryota</taxon>
        <taxon>Metazoa</taxon>
        <taxon>Spiralia</taxon>
        <taxon>Lophotrochozoa</taxon>
        <taxon>Mollusca</taxon>
        <taxon>Bivalvia</taxon>
        <taxon>Autobranchia</taxon>
        <taxon>Pteriomorphia</taxon>
        <taxon>Mytilida</taxon>
        <taxon>Mytiloidea</taxon>
        <taxon>Mytilidae</taxon>
        <taxon>Mytilinae</taxon>
        <taxon>Mytilus</taxon>
    </lineage>
</organism>
<keyword evidence="1" id="KW-0863">Zinc-finger</keyword>
<dbReference type="PROSITE" id="PS00028">
    <property type="entry name" value="ZINC_FINGER_C2H2_1"/>
    <property type="match status" value="1"/>
</dbReference>
<dbReference type="AlphaFoldDB" id="A0A8B6FSD3"/>
<sequence length="216" mass="25099">MFNCNICCKVYVWPHDLQRHIRSKHSSDEPLYHPGVTQQQQKQQQQQQKKKQQQQKQQQKAFVCILLEGTSFSGNLKRQRGHLSWYFLVDLKARTPEASRLHTEVLQVGQGETPDGQRDDDRLSNTFEDDSSVSSDEDIADETTHIVRQRMLKHGKISSPVRIAEYLVFAHLRGLEAQRQQGCGNKNGIALNDDRERCRGCFEWIARDRLLCRRLA</sequence>
<protein>
    <recommendedName>
        <fullName evidence="3">C2H2-type domain-containing protein</fullName>
    </recommendedName>
</protein>
<proteinExistence type="predicted"/>
<feature type="region of interest" description="Disordered" evidence="2">
    <location>
        <begin position="106"/>
        <end position="140"/>
    </location>
</feature>
<dbReference type="GO" id="GO:0008270">
    <property type="term" value="F:zinc ion binding"/>
    <property type="evidence" value="ECO:0007669"/>
    <property type="project" value="UniProtKB-KW"/>
</dbReference>